<comment type="caution">
    <text evidence="3">The sequence shown here is derived from an EMBL/GenBank/DDBJ whole genome shotgun (WGS) entry which is preliminary data.</text>
</comment>
<accession>A0ABQ4QMQ3</accession>
<evidence type="ECO:0000313" key="3">
    <source>
        <dbReference type="EMBL" id="GJD46546.1"/>
    </source>
</evidence>
<organism evidence="3 4">
    <name type="scientific">Methylobacterium cerastii</name>
    <dbReference type="NCBI Taxonomy" id="932741"/>
    <lineage>
        <taxon>Bacteria</taxon>
        <taxon>Pseudomonadati</taxon>
        <taxon>Pseudomonadota</taxon>
        <taxon>Alphaproteobacteria</taxon>
        <taxon>Hyphomicrobiales</taxon>
        <taxon>Methylobacteriaceae</taxon>
        <taxon>Methylobacterium</taxon>
    </lineage>
</organism>
<evidence type="ECO:0000256" key="1">
    <source>
        <dbReference type="SAM" id="MobiDB-lite"/>
    </source>
</evidence>
<evidence type="ECO:0000256" key="2">
    <source>
        <dbReference type="SAM" id="SignalP"/>
    </source>
</evidence>
<keyword evidence="4" id="KW-1185">Reference proteome</keyword>
<feature type="chain" id="PRO_5047324922" evidence="2">
    <location>
        <begin position="25"/>
        <end position="95"/>
    </location>
</feature>
<dbReference type="EMBL" id="BPQG01000081">
    <property type="protein sequence ID" value="GJD46546.1"/>
    <property type="molecule type" value="Genomic_DNA"/>
</dbReference>
<feature type="region of interest" description="Disordered" evidence="1">
    <location>
        <begin position="46"/>
        <end position="72"/>
    </location>
</feature>
<gene>
    <name evidence="3" type="ORF">AFCDBAGC_4428</name>
</gene>
<proteinExistence type="predicted"/>
<protein>
    <submittedName>
        <fullName evidence="3">Uncharacterized protein</fullName>
    </submittedName>
</protein>
<dbReference type="Proteomes" id="UP001055117">
    <property type="component" value="Unassembled WGS sequence"/>
</dbReference>
<sequence>MSRQPIRVLAALAILSPWATSALARNEQPAGGAFMSSYTSDPYFDPRSRYSQEHSLGDIGGQPMLTEPNGERPPCALFDQACEQAFERNRRHAYP</sequence>
<evidence type="ECO:0000313" key="4">
    <source>
        <dbReference type="Proteomes" id="UP001055117"/>
    </source>
</evidence>
<feature type="compositionally biased region" description="Basic and acidic residues" evidence="1">
    <location>
        <begin position="46"/>
        <end position="56"/>
    </location>
</feature>
<keyword evidence="2" id="KW-0732">Signal</keyword>
<name>A0ABQ4QMQ3_9HYPH</name>
<feature type="signal peptide" evidence="2">
    <location>
        <begin position="1"/>
        <end position="24"/>
    </location>
</feature>
<reference evidence="3 4" key="1">
    <citation type="journal article" date="2021" name="Front. Microbiol.">
        <title>Comprehensive Comparative Genomics and Phenotyping of Methylobacterium Species.</title>
        <authorList>
            <person name="Alessa O."/>
            <person name="Ogura Y."/>
            <person name="Fujitani Y."/>
            <person name="Takami H."/>
            <person name="Hayashi T."/>
            <person name="Sahin N."/>
            <person name="Tani A."/>
        </authorList>
    </citation>
    <scope>NUCLEOTIDE SEQUENCE [LARGE SCALE GENOMIC DNA]</scope>
    <source>
        <strain evidence="3 4">DSM 23679</strain>
    </source>
</reference>